<evidence type="ECO:0000313" key="2">
    <source>
        <dbReference type="EMBL" id="PTB65023.1"/>
    </source>
</evidence>
<organism evidence="2 3">
    <name type="scientific">Trichoderma citrinoviride</name>
    <dbReference type="NCBI Taxonomy" id="58853"/>
    <lineage>
        <taxon>Eukaryota</taxon>
        <taxon>Fungi</taxon>
        <taxon>Dikarya</taxon>
        <taxon>Ascomycota</taxon>
        <taxon>Pezizomycotina</taxon>
        <taxon>Sordariomycetes</taxon>
        <taxon>Hypocreomycetidae</taxon>
        <taxon>Hypocreales</taxon>
        <taxon>Hypocreaceae</taxon>
        <taxon>Trichoderma</taxon>
    </lineage>
</organism>
<keyword evidence="3" id="KW-1185">Reference proteome</keyword>
<gene>
    <name evidence="2" type="ORF">BBK36DRAFT_1203909</name>
</gene>
<dbReference type="EMBL" id="KZ680215">
    <property type="protein sequence ID" value="PTB65023.1"/>
    <property type="molecule type" value="Genomic_DNA"/>
</dbReference>
<dbReference type="GeneID" id="36605404"/>
<name>A0A2T4B6R5_9HYPO</name>
<sequence length="80" mass="8693">MATYTHAPHRPAKTDGRLSPGTRLIRAKVVSTGKREAESRDQPQQPMSLYQGPKRAKALFTLGGYDAGQPAATKDLLRSS</sequence>
<accession>A0A2T4B6R5</accession>
<evidence type="ECO:0000313" key="3">
    <source>
        <dbReference type="Proteomes" id="UP000241546"/>
    </source>
</evidence>
<protein>
    <submittedName>
        <fullName evidence="2">Uncharacterized protein</fullName>
    </submittedName>
</protein>
<feature type="region of interest" description="Disordered" evidence="1">
    <location>
        <begin position="1"/>
        <end position="52"/>
    </location>
</feature>
<reference evidence="3" key="1">
    <citation type="submission" date="2016-07" db="EMBL/GenBank/DDBJ databases">
        <title>Multiple horizontal gene transfer events from other fungi enriched the ability of initially mycotrophic Trichoderma (Ascomycota) to feed on dead plant biomass.</title>
        <authorList>
            <consortium name="DOE Joint Genome Institute"/>
            <person name="Atanasova L."/>
            <person name="Chenthamara K."/>
            <person name="Zhang J."/>
            <person name="Grujic M."/>
            <person name="Henrissat B."/>
            <person name="Kuo A."/>
            <person name="Aerts A."/>
            <person name="Salamov A."/>
            <person name="Lipzen A."/>
            <person name="Labutti K."/>
            <person name="Barry K."/>
            <person name="Miao Y."/>
            <person name="Rahimi M.J."/>
            <person name="Shen Q."/>
            <person name="Grigoriev I.V."/>
            <person name="Kubicek C.P."/>
            <person name="Druzhinina I.S."/>
        </authorList>
    </citation>
    <scope>NUCLEOTIDE SEQUENCE [LARGE SCALE GENOMIC DNA]</scope>
    <source>
        <strain evidence="3">TUCIM 6016</strain>
    </source>
</reference>
<dbReference type="OrthoDB" id="10461219at2759"/>
<dbReference type="AlphaFoldDB" id="A0A2T4B6R5"/>
<evidence type="ECO:0000256" key="1">
    <source>
        <dbReference type="SAM" id="MobiDB-lite"/>
    </source>
</evidence>
<dbReference type="RefSeq" id="XP_024748343.1">
    <property type="nucleotide sequence ID" value="XM_024897286.1"/>
</dbReference>
<dbReference type="Proteomes" id="UP000241546">
    <property type="component" value="Unassembled WGS sequence"/>
</dbReference>
<proteinExistence type="predicted"/>